<dbReference type="RefSeq" id="WP_165023499.1">
    <property type="nucleotide sequence ID" value="NZ_JAAKZF010000002.1"/>
</dbReference>
<accession>A0A6G4W806</accession>
<dbReference type="EMBL" id="JAAKZF010000002">
    <property type="protein sequence ID" value="NGO50287.1"/>
    <property type="molecule type" value="Genomic_DNA"/>
</dbReference>
<comment type="catalytic activity">
    <reaction evidence="1">
        <text>3-hydroxy-2-methylpropanoyl-CoA + H2O = 3-hydroxy-2-methylpropanoate + CoA + H(+)</text>
        <dbReference type="Rhea" id="RHEA:20888"/>
        <dbReference type="ChEBI" id="CHEBI:11805"/>
        <dbReference type="ChEBI" id="CHEBI:15377"/>
        <dbReference type="ChEBI" id="CHEBI:15378"/>
        <dbReference type="ChEBI" id="CHEBI:57287"/>
        <dbReference type="ChEBI" id="CHEBI:57340"/>
        <dbReference type="EC" id="3.1.2.4"/>
    </reaction>
</comment>
<organism evidence="5 6">
    <name type="scientific">Allomesorhizobium camelthorni</name>
    <dbReference type="NCBI Taxonomy" id="475069"/>
    <lineage>
        <taxon>Bacteria</taxon>
        <taxon>Pseudomonadati</taxon>
        <taxon>Pseudomonadota</taxon>
        <taxon>Alphaproteobacteria</taxon>
        <taxon>Hyphomicrobiales</taxon>
        <taxon>Phyllobacteriaceae</taxon>
        <taxon>Allomesorhizobium</taxon>
    </lineage>
</organism>
<evidence type="ECO:0000313" key="5">
    <source>
        <dbReference type="EMBL" id="NGO50287.1"/>
    </source>
</evidence>
<dbReference type="GO" id="GO:0005829">
    <property type="term" value="C:cytosol"/>
    <property type="evidence" value="ECO:0007669"/>
    <property type="project" value="TreeGrafter"/>
</dbReference>
<dbReference type="InterPro" id="IPR029045">
    <property type="entry name" value="ClpP/crotonase-like_dom_sf"/>
</dbReference>
<dbReference type="Gene3D" id="3.90.226.10">
    <property type="entry name" value="2-enoyl-CoA Hydratase, Chain A, domain 1"/>
    <property type="match status" value="1"/>
</dbReference>
<dbReference type="PANTHER" id="PTHR43176:SF3">
    <property type="entry name" value="3-HYDROXYISOBUTYRYL-COA HYDROLASE, MITOCHONDRIAL"/>
    <property type="match status" value="1"/>
</dbReference>
<dbReference type="InterPro" id="IPR045004">
    <property type="entry name" value="ECH_dom"/>
</dbReference>
<dbReference type="PANTHER" id="PTHR43176">
    <property type="entry name" value="3-HYDROXYISOBUTYRYL-COA HYDROLASE-RELATED"/>
    <property type="match status" value="1"/>
</dbReference>
<dbReference type="NCBIfam" id="NF004127">
    <property type="entry name" value="PRK05617.1"/>
    <property type="match status" value="1"/>
</dbReference>
<dbReference type="AlphaFoldDB" id="A0A6G4W806"/>
<dbReference type="SUPFAM" id="SSF52096">
    <property type="entry name" value="ClpP/crotonase"/>
    <property type="match status" value="1"/>
</dbReference>
<evidence type="ECO:0000256" key="3">
    <source>
        <dbReference type="ARBA" id="ARBA00022801"/>
    </source>
</evidence>
<dbReference type="GO" id="GO:0006574">
    <property type="term" value="P:L-valine catabolic process"/>
    <property type="evidence" value="ECO:0007669"/>
    <property type="project" value="TreeGrafter"/>
</dbReference>
<gene>
    <name evidence="5" type="ORF">G6N73_03690</name>
</gene>
<proteinExistence type="predicted"/>
<comment type="caution">
    <text evidence="5">The sequence shown here is derived from an EMBL/GenBank/DDBJ whole genome shotgun (WGS) entry which is preliminary data.</text>
</comment>
<feature type="domain" description="Enoyl-CoA hydratase/isomerase" evidence="4">
    <location>
        <begin position="18"/>
        <end position="339"/>
    </location>
</feature>
<evidence type="ECO:0000313" key="6">
    <source>
        <dbReference type="Proteomes" id="UP001642900"/>
    </source>
</evidence>
<dbReference type="Pfam" id="PF16113">
    <property type="entry name" value="ECH_2"/>
    <property type="match status" value="1"/>
</dbReference>
<dbReference type="GO" id="GO:0003860">
    <property type="term" value="F:3-hydroxyisobutyryl-CoA hydrolase activity"/>
    <property type="evidence" value="ECO:0007669"/>
    <property type="project" value="UniProtKB-EC"/>
</dbReference>
<keyword evidence="6" id="KW-1185">Reference proteome</keyword>
<dbReference type="CDD" id="cd06558">
    <property type="entry name" value="crotonase-like"/>
    <property type="match status" value="1"/>
</dbReference>
<evidence type="ECO:0000256" key="1">
    <source>
        <dbReference type="ARBA" id="ARBA00001709"/>
    </source>
</evidence>
<evidence type="ECO:0000259" key="4">
    <source>
        <dbReference type="Pfam" id="PF16113"/>
    </source>
</evidence>
<dbReference type="EC" id="3.1.2.4" evidence="2"/>
<name>A0A6G4W806_9HYPH</name>
<sequence length="349" mass="37448">MDFGGGDEIRFERSGKAGIVTLTRPKALNAVTHRMVRALSAALAAWEADPGVAVVVIKAEGKAFSAGGDILDIYEAGRAGNPPIDFFADEYRLNAAVARFKKPYVALIDGIVMGGGVGVSFHGSHRVMTENAVFAMPEVGIGFFPDVGGSFLLSRIKGSFGMYLGLTGSRIRYGDALWAGLATYVVAASKLDGLVEELCATGRPDAALKKVCHVPPRETDDATLHLIAQSFSREKLHDLLTGLRRHAAEPAGEFAAAALATIEKRSPTSVNVAFRQINMGAMLDMDECMRMEFRIVNRMLSGHDFYEGIRAAIIDKGSKPEWWPATLDDVDPAAIEAYFAPLTGGDLVL</sequence>
<protein>
    <recommendedName>
        <fullName evidence="2">3-hydroxyisobutyryl-CoA hydrolase</fullName>
        <ecNumber evidence="2">3.1.2.4</ecNumber>
    </recommendedName>
</protein>
<reference evidence="5 6" key="1">
    <citation type="submission" date="2020-02" db="EMBL/GenBank/DDBJ databases">
        <title>Genome sequence of strain CCNWXJ40-4.</title>
        <authorList>
            <person name="Gao J."/>
            <person name="Sun J."/>
        </authorList>
    </citation>
    <scope>NUCLEOTIDE SEQUENCE [LARGE SCALE GENOMIC DNA]</scope>
    <source>
        <strain evidence="5 6">CCNWXJ 40-4</strain>
    </source>
</reference>
<dbReference type="InterPro" id="IPR032259">
    <property type="entry name" value="HIBYL-CoA-H"/>
</dbReference>
<dbReference type="Proteomes" id="UP001642900">
    <property type="component" value="Unassembled WGS sequence"/>
</dbReference>
<evidence type="ECO:0000256" key="2">
    <source>
        <dbReference type="ARBA" id="ARBA00011915"/>
    </source>
</evidence>
<keyword evidence="3" id="KW-0378">Hydrolase</keyword>